<comment type="caution">
    <text evidence="2">The sequence shown here is derived from an EMBL/GenBank/DDBJ whole genome shotgun (WGS) entry which is preliminary data.</text>
</comment>
<sequence length="269" mass="29051">MIRKPLPPLVANMAPSTPAKPVAWLPDTKLQPTPSKEYAVYRHRASIKIELTRPNNRNALTAPMVDELQALYERLAQDASVFRIYLTGQGKVFCAGMDLGASGSATSADEKQHTAGLRKFQSLLRAIEGAPQPGWAFPLRHLPVVAREWGVPLFRSATLTAAPLPASRLHASGAIYALAADNAELQGALCAELETTLSACAPGASAVCKELAAVAWRSPGGEEQDETVTRRYMEMMAPSKEAKFGIEQFRKGVRTVDWTKLGEGNGSKL</sequence>
<keyword evidence="3" id="KW-1185">Reference proteome</keyword>
<dbReference type="PANTHER" id="PTHR42964">
    <property type="entry name" value="ENOYL-COA HYDRATASE"/>
    <property type="match status" value="1"/>
</dbReference>
<dbReference type="SUPFAM" id="SSF52096">
    <property type="entry name" value="ClpP/crotonase"/>
    <property type="match status" value="1"/>
</dbReference>
<dbReference type="OrthoDB" id="10253869at2759"/>
<dbReference type="Gene3D" id="3.90.226.10">
    <property type="entry name" value="2-enoyl-CoA Hydratase, Chain A, domain 1"/>
    <property type="match status" value="1"/>
</dbReference>
<gene>
    <name evidence="2" type="ORF">PPNO1_LOCUS1765</name>
</gene>
<name>A0A9P1GY23_9PEZI</name>
<proteinExistence type="inferred from homology"/>
<dbReference type="Proteomes" id="UP000838763">
    <property type="component" value="Unassembled WGS sequence"/>
</dbReference>
<organism evidence="2 3">
    <name type="scientific">Parascedosporium putredinis</name>
    <dbReference type="NCBI Taxonomy" id="1442378"/>
    <lineage>
        <taxon>Eukaryota</taxon>
        <taxon>Fungi</taxon>
        <taxon>Dikarya</taxon>
        <taxon>Ascomycota</taxon>
        <taxon>Pezizomycotina</taxon>
        <taxon>Sordariomycetes</taxon>
        <taxon>Hypocreomycetidae</taxon>
        <taxon>Microascales</taxon>
        <taxon>Microascaceae</taxon>
        <taxon>Parascedosporium</taxon>
    </lineage>
</organism>
<comment type="similarity">
    <text evidence="1">Belongs to the enoyl-CoA hydratase/isomerase family.</text>
</comment>
<evidence type="ECO:0008006" key="4">
    <source>
        <dbReference type="Google" id="ProtNLM"/>
    </source>
</evidence>
<evidence type="ECO:0000256" key="1">
    <source>
        <dbReference type="ARBA" id="ARBA00005254"/>
    </source>
</evidence>
<accession>A0A9P1GY23</accession>
<dbReference type="EMBL" id="CALLCH030000003">
    <property type="protein sequence ID" value="CAI4211996.1"/>
    <property type="molecule type" value="Genomic_DNA"/>
</dbReference>
<reference evidence="2" key="1">
    <citation type="submission" date="2022-11" db="EMBL/GenBank/DDBJ databases">
        <authorList>
            <person name="Scott C."/>
            <person name="Bruce N."/>
        </authorList>
    </citation>
    <scope>NUCLEOTIDE SEQUENCE</scope>
</reference>
<evidence type="ECO:0000313" key="3">
    <source>
        <dbReference type="Proteomes" id="UP000838763"/>
    </source>
</evidence>
<dbReference type="InterPro" id="IPR001753">
    <property type="entry name" value="Enoyl-CoA_hydra/iso"/>
</dbReference>
<dbReference type="CDD" id="cd06558">
    <property type="entry name" value="crotonase-like"/>
    <property type="match status" value="1"/>
</dbReference>
<dbReference type="PANTHER" id="PTHR42964:SF1">
    <property type="entry name" value="POLYKETIDE BIOSYNTHESIS ENOYL-COA HYDRATASE PKSH-RELATED"/>
    <property type="match status" value="1"/>
</dbReference>
<dbReference type="AlphaFoldDB" id="A0A9P1GY23"/>
<protein>
    <recommendedName>
        <fullName evidence="4">Enoyl-CoA hydratase</fullName>
    </recommendedName>
</protein>
<dbReference type="InterPro" id="IPR029045">
    <property type="entry name" value="ClpP/crotonase-like_dom_sf"/>
</dbReference>
<dbReference type="Pfam" id="PF00378">
    <property type="entry name" value="ECH_1"/>
    <property type="match status" value="1"/>
</dbReference>
<evidence type="ECO:0000313" key="2">
    <source>
        <dbReference type="EMBL" id="CAI4211996.1"/>
    </source>
</evidence>
<dbReference type="InterPro" id="IPR051683">
    <property type="entry name" value="Enoyl-CoA_Hydratase/Isomerase"/>
</dbReference>